<proteinExistence type="predicted"/>
<name>A0ABP8UPP9_9ACTN</name>
<dbReference type="EMBL" id="BAABHK010000017">
    <property type="protein sequence ID" value="GAA4636431.1"/>
    <property type="molecule type" value="Genomic_DNA"/>
</dbReference>
<dbReference type="Proteomes" id="UP001501442">
    <property type="component" value="Unassembled WGS sequence"/>
</dbReference>
<accession>A0ABP8UPP9</accession>
<comment type="caution">
    <text evidence="1">The sequence shown here is derived from an EMBL/GenBank/DDBJ whole genome shotgun (WGS) entry which is preliminary data.</text>
</comment>
<evidence type="ECO:0000313" key="1">
    <source>
        <dbReference type="EMBL" id="GAA4636431.1"/>
    </source>
</evidence>
<reference evidence="2" key="1">
    <citation type="journal article" date="2019" name="Int. J. Syst. Evol. Microbiol.">
        <title>The Global Catalogue of Microorganisms (GCM) 10K type strain sequencing project: providing services to taxonomists for standard genome sequencing and annotation.</title>
        <authorList>
            <consortium name="The Broad Institute Genomics Platform"/>
            <consortium name="The Broad Institute Genome Sequencing Center for Infectious Disease"/>
            <person name="Wu L."/>
            <person name="Ma J."/>
        </authorList>
    </citation>
    <scope>NUCLEOTIDE SEQUENCE [LARGE SCALE GENOMIC DNA]</scope>
    <source>
        <strain evidence="2">JCM 17939</strain>
    </source>
</reference>
<evidence type="ECO:0000313" key="2">
    <source>
        <dbReference type="Proteomes" id="UP001501442"/>
    </source>
</evidence>
<keyword evidence="2" id="KW-1185">Reference proteome</keyword>
<sequence length="136" mass="15804">MRAPSRLIDAEVATTSMLYFTHRRDPRRTDDLAVGWGSNSQYRTKFHRFYDDPDGLHLNWDGAQYLEDGYRASEQDANADLPLERRRELLLHRYFVIAPLPADEDKGDWFPYGDRLTLRTATWPLEADAVLPDPGH</sequence>
<organism evidence="1 2">
    <name type="scientific">Actinoallomurus vinaceus</name>
    <dbReference type="NCBI Taxonomy" id="1080074"/>
    <lineage>
        <taxon>Bacteria</taxon>
        <taxon>Bacillati</taxon>
        <taxon>Actinomycetota</taxon>
        <taxon>Actinomycetes</taxon>
        <taxon>Streptosporangiales</taxon>
        <taxon>Thermomonosporaceae</taxon>
        <taxon>Actinoallomurus</taxon>
    </lineage>
</organism>
<protein>
    <submittedName>
        <fullName evidence="1">Uncharacterized protein</fullName>
    </submittedName>
</protein>
<gene>
    <name evidence="1" type="ORF">GCM10023196_086150</name>
</gene>